<proteinExistence type="predicted"/>
<sequence>MNWDEIENNWDTMTRRMRSGLPAPNPGDARLEDLPGDPANGAETLVSDTARTRAGDLTPIAHEVA</sequence>
<dbReference type="EMBL" id="JAESVN010000011">
    <property type="protein sequence ID" value="MBL4918990.1"/>
    <property type="molecule type" value="Genomic_DNA"/>
</dbReference>
<comment type="caution">
    <text evidence="2">The sequence shown here is derived from an EMBL/GenBank/DDBJ whole genome shotgun (WGS) entry which is preliminary data.</text>
</comment>
<dbReference type="AlphaFoldDB" id="A0A8K0Y168"/>
<evidence type="ECO:0000313" key="2">
    <source>
        <dbReference type="EMBL" id="MBL4918990.1"/>
    </source>
</evidence>
<dbReference type="Proteomes" id="UP000648908">
    <property type="component" value="Unassembled WGS sequence"/>
</dbReference>
<organism evidence="2 3">
    <name type="scientific">Szabonella alba</name>
    <dbReference type="NCBI Taxonomy" id="2804194"/>
    <lineage>
        <taxon>Bacteria</taxon>
        <taxon>Pseudomonadati</taxon>
        <taxon>Pseudomonadota</taxon>
        <taxon>Alphaproteobacteria</taxon>
        <taxon>Rhodobacterales</taxon>
        <taxon>Paracoccaceae</taxon>
        <taxon>Szabonella</taxon>
    </lineage>
</organism>
<reference evidence="2" key="1">
    <citation type="submission" date="2021-01" db="EMBL/GenBank/DDBJ databases">
        <title>Tabrizicola alba sp. nov. a motile alkaliphilic bacterium isolated from a soda lake.</title>
        <authorList>
            <person name="Szuroczki S."/>
            <person name="Abbaszade G."/>
            <person name="Schumann P."/>
            <person name="Toth E."/>
        </authorList>
    </citation>
    <scope>NUCLEOTIDE SEQUENCE</scope>
    <source>
        <strain evidence="2">DMG-N-6</strain>
    </source>
</reference>
<evidence type="ECO:0000313" key="3">
    <source>
        <dbReference type="Proteomes" id="UP000648908"/>
    </source>
</evidence>
<keyword evidence="3" id="KW-1185">Reference proteome</keyword>
<dbReference type="RefSeq" id="WP_202689969.1">
    <property type="nucleotide sequence ID" value="NZ_JAESVN010000011.1"/>
</dbReference>
<feature type="region of interest" description="Disordered" evidence="1">
    <location>
        <begin position="14"/>
        <end position="65"/>
    </location>
</feature>
<gene>
    <name evidence="2" type="ORF">JL811_17335</name>
</gene>
<protein>
    <submittedName>
        <fullName evidence="2">Uncharacterized protein</fullName>
    </submittedName>
</protein>
<evidence type="ECO:0000256" key="1">
    <source>
        <dbReference type="SAM" id="MobiDB-lite"/>
    </source>
</evidence>
<name>A0A8K0Y168_9RHOB</name>
<accession>A0A8K0Y168</accession>